<gene>
    <name evidence="4" type="ORF">K0B96_02485</name>
</gene>
<feature type="region of interest" description="Disordered" evidence="1">
    <location>
        <begin position="168"/>
        <end position="203"/>
    </location>
</feature>
<evidence type="ECO:0000256" key="2">
    <source>
        <dbReference type="SAM" id="SignalP"/>
    </source>
</evidence>
<sequence>MKTLLTLSLALGLFASADAQAFRPHWGHAGHGGAHYHGGAFHHGSHRGWARPSFSFYYSDHGWNPAPLYSYRYASAPVYVSSDYVSPAPSRAASGLFWGGLLGAIVGNNSGSLGHNAWRGAAYGAGAGLLLGALSDHAASEREAAAARTVSYVPTPSSPAPAIAAANVEDSAAVRDQTPDPAPRVRRRPASAMSSANSLFGRN</sequence>
<dbReference type="Pfam" id="PF13488">
    <property type="entry name" value="Gly-zipper_Omp"/>
    <property type="match status" value="1"/>
</dbReference>
<dbReference type="KEGG" id="ole:K0B96_02485"/>
<evidence type="ECO:0000313" key="4">
    <source>
        <dbReference type="EMBL" id="QYM79503.1"/>
    </source>
</evidence>
<feature type="chain" id="PRO_5034216844" description="Glycine zipper domain-containing protein" evidence="2">
    <location>
        <begin position="22"/>
        <end position="203"/>
    </location>
</feature>
<name>A0A8F9TXE0_9BACT</name>
<evidence type="ECO:0000259" key="3">
    <source>
        <dbReference type="Pfam" id="PF13488"/>
    </source>
</evidence>
<dbReference type="EMBL" id="CP080507">
    <property type="protein sequence ID" value="QYM79503.1"/>
    <property type="molecule type" value="Genomic_DNA"/>
</dbReference>
<dbReference type="Proteomes" id="UP000825051">
    <property type="component" value="Chromosome"/>
</dbReference>
<keyword evidence="2" id="KW-0732">Signal</keyword>
<organism evidence="4 5">
    <name type="scientific">Horticoccus luteus</name>
    <dbReference type="NCBI Taxonomy" id="2862869"/>
    <lineage>
        <taxon>Bacteria</taxon>
        <taxon>Pseudomonadati</taxon>
        <taxon>Verrucomicrobiota</taxon>
        <taxon>Opitutia</taxon>
        <taxon>Opitutales</taxon>
        <taxon>Opitutaceae</taxon>
        <taxon>Horticoccus</taxon>
    </lineage>
</organism>
<dbReference type="AlphaFoldDB" id="A0A8F9TXE0"/>
<reference evidence="4" key="1">
    <citation type="submission" date="2021-08" db="EMBL/GenBank/DDBJ databases">
        <title>Genome of a novel bacterium of the phylum Verrucomicrobia, Oleiharenicola sp. KSB-15.</title>
        <authorList>
            <person name="Chung J.-H."/>
            <person name="Ahn J.-H."/>
            <person name="Yoon Y."/>
            <person name="Kim D.-Y."/>
            <person name="An S.-H."/>
            <person name="Park I."/>
            <person name="Yeon J."/>
        </authorList>
    </citation>
    <scope>NUCLEOTIDE SEQUENCE</scope>
    <source>
        <strain evidence="4">KSB-15</strain>
    </source>
</reference>
<dbReference type="InterPro" id="IPR039567">
    <property type="entry name" value="Gly-zipper"/>
</dbReference>
<evidence type="ECO:0000313" key="5">
    <source>
        <dbReference type="Proteomes" id="UP000825051"/>
    </source>
</evidence>
<proteinExistence type="predicted"/>
<feature type="signal peptide" evidence="2">
    <location>
        <begin position="1"/>
        <end position="21"/>
    </location>
</feature>
<evidence type="ECO:0000256" key="1">
    <source>
        <dbReference type="SAM" id="MobiDB-lite"/>
    </source>
</evidence>
<feature type="compositionally biased region" description="Low complexity" evidence="1">
    <location>
        <begin position="190"/>
        <end position="203"/>
    </location>
</feature>
<dbReference type="RefSeq" id="WP_220163453.1">
    <property type="nucleotide sequence ID" value="NZ_CP080507.1"/>
</dbReference>
<accession>A0A8F9TXE0</accession>
<keyword evidence="5" id="KW-1185">Reference proteome</keyword>
<protein>
    <recommendedName>
        <fullName evidence="3">Glycine zipper domain-containing protein</fullName>
    </recommendedName>
</protein>
<feature type="domain" description="Glycine zipper" evidence="3">
    <location>
        <begin position="99"/>
        <end position="141"/>
    </location>
</feature>